<dbReference type="AlphaFoldDB" id="A0A0M0JR92"/>
<feature type="region of interest" description="Disordered" evidence="2">
    <location>
        <begin position="183"/>
        <end position="240"/>
    </location>
</feature>
<accession>A0A0M0JR92</accession>
<feature type="region of interest" description="Disordered" evidence="2">
    <location>
        <begin position="348"/>
        <end position="381"/>
    </location>
</feature>
<dbReference type="EMBL" id="JWZX01002482">
    <property type="protein sequence ID" value="KOO28975.1"/>
    <property type="molecule type" value="Genomic_DNA"/>
</dbReference>
<feature type="coiled-coil region" evidence="1">
    <location>
        <begin position="386"/>
        <end position="427"/>
    </location>
</feature>
<comment type="caution">
    <text evidence="3">The sequence shown here is derived from an EMBL/GenBank/DDBJ whole genome shotgun (WGS) entry which is preliminary data.</text>
</comment>
<gene>
    <name evidence="3" type="ORF">Ctob_005171</name>
</gene>
<evidence type="ECO:0000256" key="1">
    <source>
        <dbReference type="SAM" id="Coils"/>
    </source>
</evidence>
<protein>
    <submittedName>
        <fullName evidence="3">Uncharacterized protein</fullName>
    </submittedName>
</protein>
<keyword evidence="1" id="KW-0175">Coiled coil</keyword>
<evidence type="ECO:0000256" key="2">
    <source>
        <dbReference type="SAM" id="MobiDB-lite"/>
    </source>
</evidence>
<keyword evidence="4" id="KW-1185">Reference proteome</keyword>
<proteinExistence type="predicted"/>
<name>A0A0M0JR92_9EUKA</name>
<organism evidence="3 4">
    <name type="scientific">Chrysochromulina tobinii</name>
    <dbReference type="NCBI Taxonomy" id="1460289"/>
    <lineage>
        <taxon>Eukaryota</taxon>
        <taxon>Haptista</taxon>
        <taxon>Haptophyta</taxon>
        <taxon>Prymnesiophyceae</taxon>
        <taxon>Prymnesiales</taxon>
        <taxon>Chrysochromulinaceae</taxon>
        <taxon>Chrysochromulina</taxon>
    </lineage>
</organism>
<evidence type="ECO:0000313" key="4">
    <source>
        <dbReference type="Proteomes" id="UP000037460"/>
    </source>
</evidence>
<sequence length="435" mass="46576">MSSSPPAAMSIEMTDLIIKSQLKDPDVRALFADPEYSDMIAGLYHEFAEGAQRAGMEAVLRQEGVISMLQRFDILRTPMSQEVVVDMLNDARLRTIARARFDECLLRLAHLRARTGGDDVKAFITAVEGVGVSSGAAILEQLLREMQSRNMPLAKDPALGGGAKTIYPNRPFHRHGQVASVTVDPLSRSGGGGSSSSSQERKGARGAPSRRTGAAAVTERLASRPASKLEPPPGGSPGVDMLTFEQLRRHVSALEQQLASADDRLRSAGLVPTRRAASTKLDGSMLVVDIEKQGRHIGQHARHVIDVAPAGMTTASEHESTLAHFVEMRAKIAALGARNAALEMARGAAEAEPKASTASSSKASSKSASPPRALPSALSPRDANALAELQAELKRVRERERDFCHQLKAKTKECDELERLLHDANALVAAVLISS</sequence>
<evidence type="ECO:0000313" key="3">
    <source>
        <dbReference type="EMBL" id="KOO28975.1"/>
    </source>
</evidence>
<dbReference type="Proteomes" id="UP000037460">
    <property type="component" value="Unassembled WGS sequence"/>
</dbReference>
<reference evidence="4" key="1">
    <citation type="journal article" date="2015" name="PLoS Genet.">
        <title>Genome Sequence and Transcriptome Analyses of Chrysochromulina tobin: Metabolic Tools for Enhanced Algal Fitness in the Prominent Order Prymnesiales (Haptophyceae).</title>
        <authorList>
            <person name="Hovde B.T."/>
            <person name="Deodato C.R."/>
            <person name="Hunsperger H.M."/>
            <person name="Ryken S.A."/>
            <person name="Yost W."/>
            <person name="Jha R.K."/>
            <person name="Patterson J."/>
            <person name="Monnat R.J. Jr."/>
            <person name="Barlow S.B."/>
            <person name="Starkenburg S.R."/>
            <person name="Cattolico R.A."/>
        </authorList>
    </citation>
    <scope>NUCLEOTIDE SEQUENCE</scope>
    <source>
        <strain evidence="4">CCMP291</strain>
    </source>
</reference>